<dbReference type="PANTHER" id="PTHR24322:SF736">
    <property type="entry name" value="RETINOL DEHYDROGENASE 10"/>
    <property type="match status" value="1"/>
</dbReference>
<dbReference type="PRINTS" id="PR00080">
    <property type="entry name" value="SDRFAMILY"/>
</dbReference>
<dbReference type="AlphaFoldDB" id="A0A9J6B9V9"/>
<dbReference type="EMBL" id="JADBJN010000004">
    <property type="protein sequence ID" value="KAG5666665.1"/>
    <property type="molecule type" value="Genomic_DNA"/>
</dbReference>
<dbReference type="Pfam" id="PF00106">
    <property type="entry name" value="adh_short"/>
    <property type="match status" value="1"/>
</dbReference>
<dbReference type="PRINTS" id="PR00081">
    <property type="entry name" value="GDHRDH"/>
</dbReference>
<evidence type="ECO:0000313" key="4">
    <source>
        <dbReference type="EMBL" id="KAG5666665.1"/>
    </source>
</evidence>
<dbReference type="SUPFAM" id="SSF51735">
    <property type="entry name" value="NAD(P)-binding Rossmann-fold domains"/>
    <property type="match status" value="1"/>
</dbReference>
<dbReference type="PANTHER" id="PTHR24322">
    <property type="entry name" value="PKSB"/>
    <property type="match status" value="1"/>
</dbReference>
<dbReference type="CDD" id="cd05233">
    <property type="entry name" value="SDR_c"/>
    <property type="match status" value="1"/>
</dbReference>
<evidence type="ECO:0000256" key="2">
    <source>
        <dbReference type="ARBA" id="ARBA00023002"/>
    </source>
</evidence>
<name>A0A9J6B9V9_POLVA</name>
<reference evidence="4" key="1">
    <citation type="submission" date="2021-03" db="EMBL/GenBank/DDBJ databases">
        <title>Chromosome level genome of the anhydrobiotic midge Polypedilum vanderplanki.</title>
        <authorList>
            <person name="Yoshida Y."/>
            <person name="Kikawada T."/>
            <person name="Gusev O."/>
        </authorList>
    </citation>
    <scope>NUCLEOTIDE SEQUENCE</scope>
    <source>
        <strain evidence="4">NIAS01</strain>
        <tissue evidence="4">Whole body or cell culture</tissue>
    </source>
</reference>
<keyword evidence="2" id="KW-0560">Oxidoreductase</keyword>
<evidence type="ECO:0000256" key="3">
    <source>
        <dbReference type="RuleBase" id="RU000363"/>
    </source>
</evidence>
<dbReference type="InterPro" id="IPR002347">
    <property type="entry name" value="SDR_fam"/>
</dbReference>
<keyword evidence="5" id="KW-1185">Reference proteome</keyword>
<dbReference type="OrthoDB" id="6251714at2759"/>
<dbReference type="InterPro" id="IPR036291">
    <property type="entry name" value="NAD(P)-bd_dom_sf"/>
</dbReference>
<organism evidence="4 5">
    <name type="scientific">Polypedilum vanderplanki</name>
    <name type="common">Sleeping chironomid midge</name>
    <dbReference type="NCBI Taxonomy" id="319348"/>
    <lineage>
        <taxon>Eukaryota</taxon>
        <taxon>Metazoa</taxon>
        <taxon>Ecdysozoa</taxon>
        <taxon>Arthropoda</taxon>
        <taxon>Hexapoda</taxon>
        <taxon>Insecta</taxon>
        <taxon>Pterygota</taxon>
        <taxon>Neoptera</taxon>
        <taxon>Endopterygota</taxon>
        <taxon>Diptera</taxon>
        <taxon>Nematocera</taxon>
        <taxon>Chironomoidea</taxon>
        <taxon>Chironomidae</taxon>
        <taxon>Chironominae</taxon>
        <taxon>Polypedilum</taxon>
        <taxon>Polypedilum</taxon>
    </lineage>
</organism>
<accession>A0A9J6B9V9</accession>
<dbReference type="GO" id="GO:0016616">
    <property type="term" value="F:oxidoreductase activity, acting on the CH-OH group of donors, NAD or NADP as acceptor"/>
    <property type="evidence" value="ECO:0007669"/>
    <property type="project" value="TreeGrafter"/>
</dbReference>
<evidence type="ECO:0000256" key="1">
    <source>
        <dbReference type="ARBA" id="ARBA00006484"/>
    </source>
</evidence>
<gene>
    <name evidence="4" type="ORF">PVAND_014680</name>
</gene>
<dbReference type="Proteomes" id="UP001107558">
    <property type="component" value="Chromosome 4"/>
</dbReference>
<sequence>MFNNSSKFSKAKLHFLAFFLTFIHLVKLAFTFWIPKKWKRIRGQLVLITGGSQGIGRALAFRFAKSGCNIAIASRNLDVGMKTAAEIGGKFKDVRVWAFACDVSKPEEVRNLQKEIKKTLGTVDILVNNAGWLGVDHSLLEGNDETYQKMVDVNLTSYFWTARTFLPDMIRQKRGHIVAISSSQFLDTFPNMVAYCTTKYGNTGFINSLREEMCFYGYDEFIKCTAVHPTFIETNPELTKLHNGIFNENVFVLNDADEIADMIVKGIRQDKFYVNVPCYDVLMCYASNRLPRHVKTRVVYEALRKDTRDQYIENRRKKLNL</sequence>
<comment type="similarity">
    <text evidence="1 3">Belongs to the short-chain dehydrogenases/reductases (SDR) family.</text>
</comment>
<comment type="caution">
    <text evidence="4">The sequence shown here is derived from an EMBL/GenBank/DDBJ whole genome shotgun (WGS) entry which is preliminary data.</text>
</comment>
<proteinExistence type="inferred from homology"/>
<protein>
    <submittedName>
        <fullName evidence="4">Uncharacterized protein</fullName>
    </submittedName>
</protein>
<evidence type="ECO:0000313" key="5">
    <source>
        <dbReference type="Proteomes" id="UP001107558"/>
    </source>
</evidence>
<dbReference type="Gene3D" id="3.40.50.720">
    <property type="entry name" value="NAD(P)-binding Rossmann-like Domain"/>
    <property type="match status" value="1"/>
</dbReference>